<dbReference type="AlphaFoldDB" id="A0A167UN48"/>
<evidence type="ECO:0000313" key="1">
    <source>
        <dbReference type="EMBL" id="KZP04112.1"/>
    </source>
</evidence>
<dbReference type="STRING" id="436010.A0A167UN48"/>
<gene>
    <name evidence="1" type="ORF">FIBSPDRAFT_767948</name>
</gene>
<dbReference type="OrthoDB" id="3261136at2759"/>
<name>A0A167UN48_9AGAM</name>
<dbReference type="Proteomes" id="UP000076532">
    <property type="component" value="Unassembled WGS sequence"/>
</dbReference>
<accession>A0A167UN48</accession>
<protein>
    <submittedName>
        <fullName evidence="1">Uncharacterized protein</fullName>
    </submittedName>
</protein>
<sequence>MRGSKAVTTKLTSVQRKAAKHITGALSLAAADTMEVHAHILPINLLFHKVLYRAAARICTLPILHSLHAIARRTANTYVKCHRSPLHNLFHVTKLRPSTTKTISPTRRKPDYIVPHSTHITNSKDDALQDTLRVNERAHTRVYVDGSGYKGGIVEEELVGWI</sequence>
<proteinExistence type="predicted"/>
<organism evidence="1 2">
    <name type="scientific">Athelia psychrophila</name>
    <dbReference type="NCBI Taxonomy" id="1759441"/>
    <lineage>
        <taxon>Eukaryota</taxon>
        <taxon>Fungi</taxon>
        <taxon>Dikarya</taxon>
        <taxon>Basidiomycota</taxon>
        <taxon>Agaricomycotina</taxon>
        <taxon>Agaricomycetes</taxon>
        <taxon>Agaricomycetidae</taxon>
        <taxon>Atheliales</taxon>
        <taxon>Atheliaceae</taxon>
        <taxon>Athelia</taxon>
    </lineage>
</organism>
<reference evidence="1 2" key="1">
    <citation type="journal article" date="2016" name="Mol. Biol. Evol.">
        <title>Comparative Genomics of Early-Diverging Mushroom-Forming Fungi Provides Insights into the Origins of Lignocellulose Decay Capabilities.</title>
        <authorList>
            <person name="Nagy L.G."/>
            <person name="Riley R."/>
            <person name="Tritt A."/>
            <person name="Adam C."/>
            <person name="Daum C."/>
            <person name="Floudas D."/>
            <person name="Sun H."/>
            <person name="Yadav J.S."/>
            <person name="Pangilinan J."/>
            <person name="Larsson K.H."/>
            <person name="Matsuura K."/>
            <person name="Barry K."/>
            <person name="Labutti K."/>
            <person name="Kuo R."/>
            <person name="Ohm R.A."/>
            <person name="Bhattacharya S.S."/>
            <person name="Shirouzu T."/>
            <person name="Yoshinaga Y."/>
            <person name="Martin F.M."/>
            <person name="Grigoriev I.V."/>
            <person name="Hibbett D.S."/>
        </authorList>
    </citation>
    <scope>NUCLEOTIDE SEQUENCE [LARGE SCALE GENOMIC DNA]</scope>
    <source>
        <strain evidence="1 2">CBS 109695</strain>
    </source>
</reference>
<evidence type="ECO:0000313" key="2">
    <source>
        <dbReference type="Proteomes" id="UP000076532"/>
    </source>
</evidence>
<dbReference type="EMBL" id="KV417959">
    <property type="protein sequence ID" value="KZP04112.1"/>
    <property type="molecule type" value="Genomic_DNA"/>
</dbReference>
<keyword evidence="2" id="KW-1185">Reference proteome</keyword>